<name>A0A8R1IAD8_CAEJA</name>
<proteinExistence type="predicted"/>
<reference evidence="3" key="1">
    <citation type="submission" date="2010-08" db="EMBL/GenBank/DDBJ databases">
        <authorList>
            <consortium name="Caenorhabditis japonica Sequencing Consortium"/>
            <person name="Wilson R.K."/>
        </authorList>
    </citation>
    <scope>NUCLEOTIDE SEQUENCE [LARGE SCALE GENOMIC DNA]</scope>
    <source>
        <strain evidence="3">DF5081</strain>
    </source>
</reference>
<evidence type="ECO:0008006" key="4">
    <source>
        <dbReference type="Google" id="ProtNLM"/>
    </source>
</evidence>
<feature type="chain" id="PRO_5035722224" description="Secreted protein" evidence="1">
    <location>
        <begin position="20"/>
        <end position="85"/>
    </location>
</feature>
<dbReference type="AlphaFoldDB" id="A0A8R1IAD8"/>
<evidence type="ECO:0000313" key="2">
    <source>
        <dbReference type="EnsemblMetazoa" id="CJA22735.1"/>
    </source>
</evidence>
<protein>
    <recommendedName>
        <fullName evidence="4">Secreted protein</fullName>
    </recommendedName>
</protein>
<dbReference type="PROSITE" id="PS51257">
    <property type="entry name" value="PROKAR_LIPOPROTEIN"/>
    <property type="match status" value="1"/>
</dbReference>
<evidence type="ECO:0000256" key="1">
    <source>
        <dbReference type="SAM" id="SignalP"/>
    </source>
</evidence>
<evidence type="ECO:0000313" key="3">
    <source>
        <dbReference type="Proteomes" id="UP000005237"/>
    </source>
</evidence>
<keyword evidence="3" id="KW-1185">Reference proteome</keyword>
<feature type="signal peptide" evidence="1">
    <location>
        <begin position="1"/>
        <end position="19"/>
    </location>
</feature>
<dbReference type="EnsemblMetazoa" id="CJA22735.1">
    <property type="protein sequence ID" value="CJA22735.1"/>
    <property type="gene ID" value="WBGene00178307"/>
</dbReference>
<organism evidence="2 3">
    <name type="scientific">Caenorhabditis japonica</name>
    <dbReference type="NCBI Taxonomy" id="281687"/>
    <lineage>
        <taxon>Eukaryota</taxon>
        <taxon>Metazoa</taxon>
        <taxon>Ecdysozoa</taxon>
        <taxon>Nematoda</taxon>
        <taxon>Chromadorea</taxon>
        <taxon>Rhabditida</taxon>
        <taxon>Rhabditina</taxon>
        <taxon>Rhabditomorpha</taxon>
        <taxon>Rhabditoidea</taxon>
        <taxon>Rhabditidae</taxon>
        <taxon>Peloderinae</taxon>
        <taxon>Caenorhabditis</taxon>
    </lineage>
</organism>
<keyword evidence="1" id="KW-0732">Signal</keyword>
<reference evidence="2" key="2">
    <citation type="submission" date="2022-06" db="UniProtKB">
        <authorList>
            <consortium name="EnsemblMetazoa"/>
        </authorList>
    </citation>
    <scope>IDENTIFICATION</scope>
    <source>
        <strain evidence="2">DF5081</strain>
    </source>
</reference>
<accession>A0A8R1IAD8</accession>
<sequence>MRNFLTLSLICLHLSTVTAFFFGGGSGAACGCAAPACSPPPPPSGCAPPARAVARGAKTMVGFCLFVAKLAQICNGLPRRSKALR</sequence>
<dbReference type="Proteomes" id="UP000005237">
    <property type="component" value="Unassembled WGS sequence"/>
</dbReference>